<gene>
    <name evidence="4" type="ORF">HF519_14110</name>
</gene>
<dbReference type="InterPro" id="IPR029058">
    <property type="entry name" value="AB_hydrolase_fold"/>
</dbReference>
<dbReference type="PANTHER" id="PTHR22946">
    <property type="entry name" value="DIENELACTONE HYDROLASE DOMAIN-CONTAINING PROTEIN-RELATED"/>
    <property type="match status" value="1"/>
</dbReference>
<dbReference type="Gene3D" id="3.40.50.1820">
    <property type="entry name" value="alpha/beta hydrolase"/>
    <property type="match status" value="1"/>
</dbReference>
<accession>A0A848DJF3</accession>
<keyword evidence="2 4" id="KW-0378">Hydrolase</keyword>
<keyword evidence="5" id="KW-1185">Reference proteome</keyword>
<comment type="caution">
    <text evidence="4">The sequence shown here is derived from an EMBL/GenBank/DDBJ whole genome shotgun (WGS) entry which is preliminary data.</text>
</comment>
<name>A0A848DJF3_9PSEU</name>
<dbReference type="EMBL" id="JAAXKZ010000045">
    <property type="protein sequence ID" value="NMH92683.1"/>
    <property type="molecule type" value="Genomic_DNA"/>
</dbReference>
<sequence length="228" mass="24384">MSTIHQSLQIPVDGVVLEADLGMPETARGAVLFAHGSGSGRHSPRNRYVADELNRTGLVTVLADLLTQEEEQVDLRTAALRFDIELLAVRVTAVTDWVAHNPSTAGLGVGLFGASTGAAAALIAAASRPTIVQAVVSRGGRPDLADAHLHRVHQPTLLIVGERDPVVIELNRQAMRKLGGETRLEIVPGATHLFEEPGTLEQVARLARDWFLSHLQPIRTAATTDGRS</sequence>
<dbReference type="PANTHER" id="PTHR22946:SF9">
    <property type="entry name" value="POLYKETIDE TRANSFERASE AF380"/>
    <property type="match status" value="1"/>
</dbReference>
<evidence type="ECO:0000313" key="5">
    <source>
        <dbReference type="Proteomes" id="UP000586918"/>
    </source>
</evidence>
<dbReference type="RefSeq" id="WP_169413392.1">
    <property type="nucleotide sequence ID" value="NZ_JAAXKZ010000045.1"/>
</dbReference>
<evidence type="ECO:0000256" key="1">
    <source>
        <dbReference type="ARBA" id="ARBA00008645"/>
    </source>
</evidence>
<evidence type="ECO:0000256" key="2">
    <source>
        <dbReference type="ARBA" id="ARBA00022801"/>
    </source>
</evidence>
<evidence type="ECO:0000259" key="3">
    <source>
        <dbReference type="Pfam" id="PF01738"/>
    </source>
</evidence>
<comment type="similarity">
    <text evidence="1">Belongs to the AB hydrolase superfamily.</text>
</comment>
<feature type="domain" description="Dienelactone hydrolase" evidence="3">
    <location>
        <begin position="40"/>
        <end position="200"/>
    </location>
</feature>
<dbReference type="SUPFAM" id="SSF53474">
    <property type="entry name" value="alpha/beta-Hydrolases"/>
    <property type="match status" value="1"/>
</dbReference>
<proteinExistence type="inferred from homology"/>
<reference evidence="4 5" key="1">
    <citation type="submission" date="2020-04" db="EMBL/GenBank/DDBJ databases">
        <authorList>
            <person name="Klaysubun C."/>
            <person name="Duangmal K."/>
            <person name="Lipun K."/>
        </authorList>
    </citation>
    <scope>NUCLEOTIDE SEQUENCE [LARGE SCALE GENOMIC DNA]</scope>
    <source>
        <strain evidence="4 5">DSM 45300</strain>
    </source>
</reference>
<dbReference type="GO" id="GO:0052689">
    <property type="term" value="F:carboxylic ester hydrolase activity"/>
    <property type="evidence" value="ECO:0007669"/>
    <property type="project" value="UniProtKB-ARBA"/>
</dbReference>
<evidence type="ECO:0000313" key="4">
    <source>
        <dbReference type="EMBL" id="NMH92683.1"/>
    </source>
</evidence>
<protein>
    <submittedName>
        <fullName evidence="4">Hydrolase</fullName>
    </submittedName>
</protein>
<dbReference type="InterPro" id="IPR050261">
    <property type="entry name" value="FrsA_esterase"/>
</dbReference>
<organism evidence="4 5">
    <name type="scientific">Pseudonocardia bannensis</name>
    <dbReference type="NCBI Taxonomy" id="630973"/>
    <lineage>
        <taxon>Bacteria</taxon>
        <taxon>Bacillati</taxon>
        <taxon>Actinomycetota</taxon>
        <taxon>Actinomycetes</taxon>
        <taxon>Pseudonocardiales</taxon>
        <taxon>Pseudonocardiaceae</taxon>
        <taxon>Pseudonocardia</taxon>
    </lineage>
</organism>
<dbReference type="Proteomes" id="UP000586918">
    <property type="component" value="Unassembled WGS sequence"/>
</dbReference>
<dbReference type="AlphaFoldDB" id="A0A848DJF3"/>
<dbReference type="Pfam" id="PF01738">
    <property type="entry name" value="DLH"/>
    <property type="match status" value="1"/>
</dbReference>
<dbReference type="InterPro" id="IPR002925">
    <property type="entry name" value="Dienelactn_hydro"/>
</dbReference>